<evidence type="ECO:0000256" key="1">
    <source>
        <dbReference type="SAM" id="Phobius"/>
    </source>
</evidence>
<dbReference type="EMBL" id="BSXN01002920">
    <property type="protein sequence ID" value="GME78036.1"/>
    <property type="molecule type" value="Genomic_DNA"/>
</dbReference>
<dbReference type="Pfam" id="PF04120">
    <property type="entry name" value="Iron_permease"/>
    <property type="match status" value="3"/>
</dbReference>
<keyword evidence="1" id="KW-0472">Membrane</keyword>
<dbReference type="AlphaFoldDB" id="A0A9W6WL60"/>
<sequence>MNTKEAVNEIGSVHTRNSNGNLEKKFTASNEIESETTDDTISNETVGESTIYVIVAEKKTYKGWKRFQKRMLEPATFSDVVSSSHKITEVEYEELQLEDANTYAQKFLIIKPSKFGRLYDKFTKLAGDTVTFTITCSLILVWAILGIVYGAPEVWQIVMQDVSSIQSYFSDSLLMRQQQNDYMDLLQLLTETRSHSSTYLEMFTNYFKSNEIRIFNAEEIYNVTKEVEEVLGEATEISADNWLDKISDVASKIFGSFYSVLFYWCGIIVWIGCGALPYLEFGDDWQLYINTATAVEITFVSMFIQNVRGRHNKYLQKSLSLILYTDHQIESKLRKVTGYKEPNVRHVIPAKNLSKGVKAIEYYAHVIGGGLGVAISTLVFIAWICVGHPMDFSADWWLIIGTYTGLIGFIDGFTLRSSYYRYFNYGFQNFEDIDEFENKLLNILHLPPISTRQPTWKERSFDYKASSIIGIILSSSWGVLFALCITIMLIIIASAMHWSTTGQLICNTPTMIIEGFCLLVLLEGHNQNNTRLRILAHDCLTRKMFFKLYTEKLLESQEFKNCS</sequence>
<dbReference type="Proteomes" id="UP001165120">
    <property type="component" value="Unassembled WGS sequence"/>
</dbReference>
<reference evidence="2" key="1">
    <citation type="submission" date="2023-04" db="EMBL/GenBank/DDBJ databases">
        <title>Candida boidinii NBRC 10035.</title>
        <authorList>
            <person name="Ichikawa N."/>
            <person name="Sato H."/>
            <person name="Tonouchi N."/>
        </authorList>
    </citation>
    <scope>NUCLEOTIDE SEQUENCE</scope>
    <source>
        <strain evidence="2">NBRC 10035</strain>
    </source>
</reference>
<feature type="transmembrane region" description="Helical" evidence="1">
    <location>
        <begin position="362"/>
        <end position="384"/>
    </location>
</feature>
<feature type="transmembrane region" description="Helical" evidence="1">
    <location>
        <begin position="260"/>
        <end position="279"/>
    </location>
</feature>
<evidence type="ECO:0000313" key="2">
    <source>
        <dbReference type="EMBL" id="GME78036.1"/>
    </source>
</evidence>
<comment type="caution">
    <text evidence="2">The sequence shown here is derived from an EMBL/GenBank/DDBJ whole genome shotgun (WGS) entry which is preliminary data.</text>
</comment>
<dbReference type="InterPro" id="IPR007251">
    <property type="entry name" value="Iron_permease_Fet4"/>
</dbReference>
<feature type="transmembrane region" description="Helical" evidence="1">
    <location>
        <begin position="468"/>
        <end position="496"/>
    </location>
</feature>
<proteinExistence type="predicted"/>
<organism evidence="2 3">
    <name type="scientific">Candida boidinii</name>
    <name type="common">Yeast</name>
    <dbReference type="NCBI Taxonomy" id="5477"/>
    <lineage>
        <taxon>Eukaryota</taxon>
        <taxon>Fungi</taxon>
        <taxon>Dikarya</taxon>
        <taxon>Ascomycota</taxon>
        <taxon>Saccharomycotina</taxon>
        <taxon>Pichiomycetes</taxon>
        <taxon>Pichiales</taxon>
        <taxon>Pichiaceae</taxon>
        <taxon>Ogataea</taxon>
        <taxon>Ogataea/Candida clade</taxon>
    </lineage>
</organism>
<gene>
    <name evidence="2" type="ORF">Cboi02_000569900</name>
</gene>
<feature type="transmembrane region" description="Helical" evidence="1">
    <location>
        <begin position="396"/>
        <end position="415"/>
    </location>
</feature>
<dbReference type="GO" id="GO:0055085">
    <property type="term" value="P:transmembrane transport"/>
    <property type="evidence" value="ECO:0007669"/>
    <property type="project" value="InterPro"/>
</dbReference>
<protein>
    <submittedName>
        <fullName evidence="2">Unnamed protein product</fullName>
    </submittedName>
</protein>
<name>A0A9W6WL60_CANBO</name>
<feature type="transmembrane region" description="Helical" evidence="1">
    <location>
        <begin position="502"/>
        <end position="522"/>
    </location>
</feature>
<keyword evidence="1" id="KW-0812">Transmembrane</keyword>
<evidence type="ECO:0000313" key="3">
    <source>
        <dbReference type="Proteomes" id="UP001165120"/>
    </source>
</evidence>
<accession>A0A9W6WL60</accession>
<keyword evidence="3" id="KW-1185">Reference proteome</keyword>
<feature type="transmembrane region" description="Helical" evidence="1">
    <location>
        <begin position="130"/>
        <end position="151"/>
    </location>
</feature>
<keyword evidence="1" id="KW-1133">Transmembrane helix</keyword>
<feature type="transmembrane region" description="Helical" evidence="1">
    <location>
        <begin position="285"/>
        <end position="304"/>
    </location>
</feature>